<dbReference type="Proteomes" id="UP000182491">
    <property type="component" value="Unassembled WGS sequence"/>
</dbReference>
<reference evidence="2" key="1">
    <citation type="submission" date="2016-10" db="EMBL/GenBank/DDBJ databases">
        <authorList>
            <person name="Varghese N."/>
        </authorList>
    </citation>
    <scope>NUCLEOTIDE SEQUENCE [LARGE SCALE GENOMIC DNA]</scope>
    <source>
        <strain evidence="2">DSM 18820</strain>
    </source>
</reference>
<evidence type="ECO:0000313" key="2">
    <source>
        <dbReference type="Proteomes" id="UP000182491"/>
    </source>
</evidence>
<sequence>MAIASCQVQKPYGEILAYDYDVYQHELQLKYHTKGRGNIHTYSLAKYEYDQFNWIYTNRLEGKIEADSLVFTYRHLNSKFPQKQSALKGYIEVFGDSTISINLEMPRYKESTISHWEPYEFNGTYKLVKKQGIRTLVEKN</sequence>
<keyword evidence="2" id="KW-1185">Reference proteome</keyword>
<evidence type="ECO:0000313" key="1">
    <source>
        <dbReference type="EMBL" id="SFU35033.1"/>
    </source>
</evidence>
<dbReference type="STRING" id="388950.GCA_001611675_03307"/>
<accession>A0A1I7FFP8</accession>
<dbReference type="AlphaFoldDB" id="A0A1I7FFP8"/>
<organism evidence="1 2">
    <name type="scientific">Pontibacter akesuensis</name>
    <dbReference type="NCBI Taxonomy" id="388950"/>
    <lineage>
        <taxon>Bacteria</taxon>
        <taxon>Pseudomonadati</taxon>
        <taxon>Bacteroidota</taxon>
        <taxon>Cytophagia</taxon>
        <taxon>Cytophagales</taxon>
        <taxon>Hymenobacteraceae</taxon>
        <taxon>Pontibacter</taxon>
    </lineage>
</organism>
<proteinExistence type="predicted"/>
<dbReference type="EMBL" id="FPCA01000001">
    <property type="protein sequence ID" value="SFU35033.1"/>
    <property type="molecule type" value="Genomic_DNA"/>
</dbReference>
<gene>
    <name evidence="1" type="ORF">SAMN04487941_0169</name>
</gene>
<name>A0A1I7FFP8_9BACT</name>
<protein>
    <submittedName>
        <fullName evidence="1">Uncharacterized protein</fullName>
    </submittedName>
</protein>